<gene>
    <name evidence="1" type="ORF">HW556_02070</name>
</gene>
<dbReference type="EMBL" id="JABKAV010000003">
    <property type="protein sequence ID" value="NVO83658.1"/>
    <property type="molecule type" value="Genomic_DNA"/>
</dbReference>
<evidence type="ECO:0000313" key="2">
    <source>
        <dbReference type="Proteomes" id="UP000626554"/>
    </source>
</evidence>
<reference evidence="1 2" key="1">
    <citation type="submission" date="2020-05" db="EMBL/GenBank/DDBJ databases">
        <title>Hymenobacter terrestris sp. nov. and Hymenobacter lapidiphilus sp. nov., isolated from regoliths in Antarctica.</title>
        <authorList>
            <person name="Sedlacek I."/>
            <person name="Pantucek R."/>
            <person name="Zeman M."/>
            <person name="Holochova P."/>
            <person name="Kralova S."/>
            <person name="Stankova E."/>
            <person name="Sedo O."/>
            <person name="Micenkova L."/>
            <person name="Svec P."/>
            <person name="Gupta V."/>
            <person name="Sood U."/>
            <person name="Korpole U.S."/>
            <person name="Lal R."/>
        </authorList>
    </citation>
    <scope>NUCLEOTIDE SEQUENCE [LARGE SCALE GENOMIC DNA]</scope>
    <source>
        <strain evidence="1 2">P5252</strain>
    </source>
</reference>
<name>A0ABX2PY89_9BACT</name>
<comment type="caution">
    <text evidence="1">The sequence shown here is derived from an EMBL/GenBank/DDBJ whole genome shotgun (WGS) entry which is preliminary data.</text>
</comment>
<protein>
    <submittedName>
        <fullName evidence="1">Uncharacterized protein</fullName>
    </submittedName>
</protein>
<accession>A0ABX2PY89</accession>
<dbReference type="RefSeq" id="WP_176897509.1">
    <property type="nucleotide sequence ID" value="NZ_JABKAV010000003.1"/>
</dbReference>
<proteinExistence type="predicted"/>
<evidence type="ECO:0000313" key="1">
    <source>
        <dbReference type="EMBL" id="NVO83658.1"/>
    </source>
</evidence>
<keyword evidence="2" id="KW-1185">Reference proteome</keyword>
<organism evidence="1 2">
    <name type="scientific">Hymenobacter terrestris</name>
    <dbReference type="NCBI Taxonomy" id="2748310"/>
    <lineage>
        <taxon>Bacteria</taxon>
        <taxon>Pseudomonadati</taxon>
        <taxon>Bacteroidota</taxon>
        <taxon>Cytophagia</taxon>
        <taxon>Cytophagales</taxon>
        <taxon>Hymenobacteraceae</taxon>
        <taxon>Hymenobacter</taxon>
    </lineage>
</organism>
<sequence>MSESAPSAADLTLYDPFDGMRFGPEACFLCGTPTTPPQDTVPVFADWLMDRYQLRERPIKLLDLRIVTYPELRIACCARCRTRHVEPLEAHVEAVSRQGVRGFRELDEQTLFLWLGKMFYGILVTELINQQDPLAMPQYPLAENAQMLRRFQAFFQPLQALRVPISYDDFVPASLFMLETEATHDELPFEYDDDLSTLTFSIKLDETVLIACLVDNGIIGQAMRRVDADARRPLHPVQVAEFKARVYYAAYLLNVVPDYFPRALKSGDQEVVMDSLIDDVTGAIFNPWENSAYAQSLLEMWKRWQIPLERIVADPSRPLSYLYDAHDQPRHLPKYPEAE</sequence>
<dbReference type="Proteomes" id="UP000626554">
    <property type="component" value="Unassembled WGS sequence"/>
</dbReference>